<gene>
    <name evidence="8" type="ORF">C24_LOCUS17128</name>
</gene>
<dbReference type="InterPro" id="IPR011057">
    <property type="entry name" value="Mss4-like_sf"/>
</dbReference>
<evidence type="ECO:0000313" key="8">
    <source>
        <dbReference type="EMBL" id="CAA0393687.1"/>
    </source>
</evidence>
<dbReference type="EMBL" id="CACSHJ010000095">
    <property type="protein sequence ID" value="CAA0393687.1"/>
    <property type="molecule type" value="Genomic_DNA"/>
</dbReference>
<comment type="cofactor">
    <cofactor evidence="1">
        <name>Zn(2+)</name>
        <dbReference type="ChEBI" id="CHEBI:29105"/>
    </cofactor>
</comment>
<dbReference type="ExpressionAtlas" id="A0A5S9XQN1">
    <property type="expression patterns" value="baseline and differential"/>
</dbReference>
<evidence type="ECO:0000313" key="9">
    <source>
        <dbReference type="Proteomes" id="UP000434276"/>
    </source>
</evidence>
<keyword evidence="3" id="KW-0249">Electron transport</keyword>
<evidence type="ECO:0000256" key="4">
    <source>
        <dbReference type="ARBA" id="ARBA00023002"/>
    </source>
</evidence>
<dbReference type="PROSITE" id="PS51790">
    <property type="entry name" value="MSRB"/>
    <property type="match status" value="1"/>
</dbReference>
<dbReference type="PANTHER" id="PTHR46081">
    <property type="entry name" value="PEPTIDE METHIONINE SULFOXIDE REDUCTASE 2"/>
    <property type="match status" value="1"/>
</dbReference>
<dbReference type="InterPro" id="IPR028427">
    <property type="entry name" value="Met_Sox_Rdtase_MsrB"/>
</dbReference>
<name>A0A5S9XQN1_ARATH</name>
<dbReference type="Proteomes" id="UP000434276">
    <property type="component" value="Unassembled WGS sequence"/>
</dbReference>
<protein>
    <recommendedName>
        <fullName evidence="7">MsrB domain-containing protein</fullName>
    </recommendedName>
</protein>
<proteinExistence type="inferred from homology"/>
<dbReference type="GO" id="GO:0006979">
    <property type="term" value="P:response to oxidative stress"/>
    <property type="evidence" value="ECO:0007669"/>
    <property type="project" value="InterPro"/>
</dbReference>
<dbReference type="Pfam" id="PF01641">
    <property type="entry name" value="SelR"/>
    <property type="match status" value="1"/>
</dbReference>
<dbReference type="GO" id="GO:0033743">
    <property type="term" value="F:peptide-methionine (R)-S-oxide reductase activity"/>
    <property type="evidence" value="ECO:0007669"/>
    <property type="project" value="InterPro"/>
</dbReference>
<comment type="similarity">
    <text evidence="2">Belongs to the MsrB Met sulfoxide reductase family.</text>
</comment>
<dbReference type="GO" id="GO:0030091">
    <property type="term" value="P:protein repair"/>
    <property type="evidence" value="ECO:0007669"/>
    <property type="project" value="InterPro"/>
</dbReference>
<evidence type="ECO:0000256" key="2">
    <source>
        <dbReference type="ARBA" id="ARBA00007174"/>
    </source>
</evidence>
<reference evidence="8 9" key="1">
    <citation type="submission" date="2019-12" db="EMBL/GenBank/DDBJ databases">
        <authorList>
            <person name="Jiao W.-B."/>
            <person name="Schneeberger K."/>
        </authorList>
    </citation>
    <scope>NUCLEOTIDE SEQUENCE [LARGE SCALE GENOMIC DNA]</scope>
    <source>
        <strain evidence="9">cv. C24</strain>
    </source>
</reference>
<dbReference type="InterPro" id="IPR002579">
    <property type="entry name" value="Met_Sox_Rdtase_MsrB_dom"/>
</dbReference>
<evidence type="ECO:0000256" key="1">
    <source>
        <dbReference type="ARBA" id="ARBA00001947"/>
    </source>
</evidence>
<evidence type="ECO:0000259" key="7">
    <source>
        <dbReference type="PROSITE" id="PS51790"/>
    </source>
</evidence>
<evidence type="ECO:0000256" key="5">
    <source>
        <dbReference type="ARBA" id="ARBA00023284"/>
    </source>
</evidence>
<dbReference type="OrthoDB" id="44061at2759"/>
<feature type="region of interest" description="Disordered" evidence="6">
    <location>
        <begin position="1"/>
        <end position="49"/>
    </location>
</feature>
<accession>A0A5S9XQN1</accession>
<organism evidence="8 9">
    <name type="scientific">Arabidopsis thaliana</name>
    <name type="common">Mouse-ear cress</name>
    <dbReference type="NCBI Taxonomy" id="3702"/>
    <lineage>
        <taxon>Eukaryota</taxon>
        <taxon>Viridiplantae</taxon>
        <taxon>Streptophyta</taxon>
        <taxon>Embryophyta</taxon>
        <taxon>Tracheophyta</taxon>
        <taxon>Spermatophyta</taxon>
        <taxon>Magnoliopsida</taxon>
        <taxon>eudicotyledons</taxon>
        <taxon>Gunneridae</taxon>
        <taxon>Pentapetalae</taxon>
        <taxon>rosids</taxon>
        <taxon>malvids</taxon>
        <taxon>Brassicales</taxon>
        <taxon>Brassicaceae</taxon>
        <taxon>Camelineae</taxon>
        <taxon>Arabidopsis</taxon>
    </lineage>
</organism>
<keyword evidence="4" id="KW-0560">Oxidoreductase</keyword>
<sequence length="94" mass="9964">MTSSLRKESSAASDAKLLFINPPRSLTPDAAGQLSLKDSPPDPDGRRTEITCAVCDGHLGHVHKGEGYSTPTDERLCVNSVSINFNPAKPSSIT</sequence>
<evidence type="ECO:0000256" key="6">
    <source>
        <dbReference type="SAM" id="MobiDB-lite"/>
    </source>
</evidence>
<feature type="compositionally biased region" description="Basic and acidic residues" evidence="6">
    <location>
        <begin position="39"/>
        <end position="49"/>
    </location>
</feature>
<dbReference type="SUPFAM" id="SSF51316">
    <property type="entry name" value="Mss4-like"/>
    <property type="match status" value="1"/>
</dbReference>
<keyword evidence="3" id="KW-0813">Transport</keyword>
<evidence type="ECO:0000256" key="3">
    <source>
        <dbReference type="ARBA" id="ARBA00022982"/>
    </source>
</evidence>
<feature type="domain" description="MsrB" evidence="7">
    <location>
        <begin position="1"/>
        <end position="88"/>
    </location>
</feature>
<dbReference type="PANTHER" id="PTHR46081:SF11">
    <property type="entry name" value="PEPTIDE METHIONINE SULFOXIDE REDUCTASE B4-RELATED"/>
    <property type="match status" value="1"/>
</dbReference>
<keyword evidence="5" id="KW-0676">Redox-active center</keyword>
<dbReference type="AlphaFoldDB" id="A0A5S9XQN1"/>
<dbReference type="Gene3D" id="2.170.150.20">
    <property type="entry name" value="Peptide methionine sulfoxide reductase"/>
    <property type="match status" value="1"/>
</dbReference>